<dbReference type="PANTHER" id="PTHR28657:SF5">
    <property type="entry name" value="INDOLEAMINE 2,3-DIOXYGENASE"/>
    <property type="match status" value="1"/>
</dbReference>
<evidence type="ECO:0000256" key="4">
    <source>
        <dbReference type="PIRSR" id="PIRSR600898-1"/>
    </source>
</evidence>
<dbReference type="Pfam" id="PF01231">
    <property type="entry name" value="IDO"/>
    <property type="match status" value="1"/>
</dbReference>
<comment type="caution">
    <text evidence="6">The sequence shown here is derived from an EMBL/GenBank/DDBJ whole genome shotgun (WGS) entry which is preliminary data.</text>
</comment>
<dbReference type="OrthoDB" id="540174at2759"/>
<dbReference type="GO" id="GO:0046872">
    <property type="term" value="F:metal ion binding"/>
    <property type="evidence" value="ECO:0007669"/>
    <property type="project" value="UniProtKB-KW"/>
</dbReference>
<keyword evidence="7" id="KW-1185">Reference proteome</keyword>
<keyword evidence="4" id="KW-0349">Heme</keyword>
<evidence type="ECO:0000256" key="5">
    <source>
        <dbReference type="SAM" id="MobiDB-lite"/>
    </source>
</evidence>
<keyword evidence="2 4" id="KW-0479">Metal-binding</keyword>
<gene>
    <name evidence="6" type="ORF">BXZ70DRAFT_897942</name>
</gene>
<dbReference type="Gene3D" id="1.20.58.480">
    <property type="match status" value="1"/>
</dbReference>
<proteinExistence type="inferred from homology"/>
<evidence type="ECO:0000313" key="6">
    <source>
        <dbReference type="EMBL" id="KAH8092661.1"/>
    </source>
</evidence>
<sequence length="484" mass="53489">MVVLNPDHFLALPRPVIGVGPPTGAPDTTTLAAHDFDIDTRTGFMPPQPPLTRLPPQWELWELVLEDGLASRLQLADKPDLSEGDRQRASLWQARIRELPILPTSQLKESEILLRRAHLVLAWLLHLYIRTLPPSLSEIRIPPPITVPLLQVSSHLQLPPVLTYSDDVLYNWALKEPVPLTIASPAPALDNLRCLTLFTGTRDEEEFYLSSARIELQGVQALTLMRGIMDEAFVGDSIAITRITSYLHSLAGVIGELTKLLLAVREGCDPQVFYNDIRPWFRGMDSDTNAKPWVFEGMEMDPTLRPPTELSGPSAGQSALIHALDVFLGVDRYSHASHVTGHQSSATKPSSKESAASLPLPLSTSPEASKPSVAFLTRMQLYMPRHHRAFLRHLSNSPRPIRSIVEKSNDERLTEAYNSAITALKVFRDAHVRIVAIYIVGPSRRGGRPVDEQKGTGGTSAIQFVKSVRDQTRGALLSQSQSSA</sequence>
<keyword evidence="3 4" id="KW-0408">Iron</keyword>
<feature type="region of interest" description="Disordered" evidence="5">
    <location>
        <begin position="445"/>
        <end position="464"/>
    </location>
</feature>
<dbReference type="GO" id="GO:0020037">
    <property type="term" value="F:heme binding"/>
    <property type="evidence" value="ECO:0007669"/>
    <property type="project" value="InterPro"/>
</dbReference>
<name>A0A8K0UK63_9AGAR</name>
<dbReference type="GO" id="GO:0034354">
    <property type="term" value="P:'de novo' NAD+ biosynthetic process from L-tryptophan"/>
    <property type="evidence" value="ECO:0007669"/>
    <property type="project" value="TreeGrafter"/>
</dbReference>
<feature type="binding site" description="proximal binding residue" evidence="4">
    <location>
        <position position="431"/>
    </location>
    <ligand>
        <name>heme b</name>
        <dbReference type="ChEBI" id="CHEBI:60344"/>
    </ligand>
    <ligandPart>
        <name>Fe</name>
        <dbReference type="ChEBI" id="CHEBI:18248"/>
    </ligandPart>
</feature>
<evidence type="ECO:0000256" key="2">
    <source>
        <dbReference type="ARBA" id="ARBA00022723"/>
    </source>
</evidence>
<dbReference type="EMBL" id="JAEVFJ010000031">
    <property type="protein sequence ID" value="KAH8092661.1"/>
    <property type="molecule type" value="Genomic_DNA"/>
</dbReference>
<protein>
    <submittedName>
        <fullName evidence="6">Tryptophan 2,3-dioxygenase</fullName>
    </submittedName>
</protein>
<dbReference type="PANTHER" id="PTHR28657">
    <property type="entry name" value="INDOLEAMINE 2,3-DIOXYGENASE"/>
    <property type="match status" value="1"/>
</dbReference>
<evidence type="ECO:0000256" key="1">
    <source>
        <dbReference type="ARBA" id="ARBA00007119"/>
    </source>
</evidence>
<dbReference type="InterPro" id="IPR000898">
    <property type="entry name" value="Indolamine_dOase"/>
</dbReference>
<dbReference type="InterPro" id="IPR037217">
    <property type="entry name" value="Trp/Indoleamine_2_3_dOase-like"/>
</dbReference>
<dbReference type="GO" id="GO:0005737">
    <property type="term" value="C:cytoplasm"/>
    <property type="evidence" value="ECO:0007669"/>
    <property type="project" value="TreeGrafter"/>
</dbReference>
<accession>A0A8K0UK63</accession>
<feature type="region of interest" description="Disordered" evidence="5">
    <location>
        <begin position="339"/>
        <end position="368"/>
    </location>
</feature>
<comment type="similarity">
    <text evidence="1">Belongs to the indoleamine 2,3-dioxygenase family.</text>
</comment>
<evidence type="ECO:0000256" key="3">
    <source>
        <dbReference type="ARBA" id="ARBA00023004"/>
    </source>
</evidence>
<feature type="compositionally biased region" description="Low complexity" evidence="5">
    <location>
        <begin position="348"/>
        <end position="368"/>
    </location>
</feature>
<dbReference type="AlphaFoldDB" id="A0A8K0UK63"/>
<evidence type="ECO:0000313" key="7">
    <source>
        <dbReference type="Proteomes" id="UP000813824"/>
    </source>
</evidence>
<dbReference type="GO" id="GO:0033754">
    <property type="term" value="F:indoleamine 2,3-dioxygenase activity"/>
    <property type="evidence" value="ECO:0007669"/>
    <property type="project" value="TreeGrafter"/>
</dbReference>
<dbReference type="GO" id="GO:0019441">
    <property type="term" value="P:L-tryptophan catabolic process to kynurenine"/>
    <property type="evidence" value="ECO:0007669"/>
    <property type="project" value="InterPro"/>
</dbReference>
<dbReference type="Proteomes" id="UP000813824">
    <property type="component" value="Unassembled WGS sequence"/>
</dbReference>
<dbReference type="SUPFAM" id="SSF140959">
    <property type="entry name" value="Indolic compounds 2,3-dioxygenase-like"/>
    <property type="match status" value="1"/>
</dbReference>
<organism evidence="6 7">
    <name type="scientific">Cristinia sonorae</name>
    <dbReference type="NCBI Taxonomy" id="1940300"/>
    <lineage>
        <taxon>Eukaryota</taxon>
        <taxon>Fungi</taxon>
        <taxon>Dikarya</taxon>
        <taxon>Basidiomycota</taxon>
        <taxon>Agaricomycotina</taxon>
        <taxon>Agaricomycetes</taxon>
        <taxon>Agaricomycetidae</taxon>
        <taxon>Agaricales</taxon>
        <taxon>Pleurotineae</taxon>
        <taxon>Stephanosporaceae</taxon>
        <taxon>Cristinia</taxon>
    </lineage>
</organism>
<reference evidence="6" key="1">
    <citation type="journal article" date="2021" name="New Phytol.">
        <title>Evolutionary innovations through gain and loss of genes in the ectomycorrhizal Boletales.</title>
        <authorList>
            <person name="Wu G."/>
            <person name="Miyauchi S."/>
            <person name="Morin E."/>
            <person name="Kuo A."/>
            <person name="Drula E."/>
            <person name="Varga T."/>
            <person name="Kohler A."/>
            <person name="Feng B."/>
            <person name="Cao Y."/>
            <person name="Lipzen A."/>
            <person name="Daum C."/>
            <person name="Hundley H."/>
            <person name="Pangilinan J."/>
            <person name="Johnson J."/>
            <person name="Barry K."/>
            <person name="LaButti K."/>
            <person name="Ng V."/>
            <person name="Ahrendt S."/>
            <person name="Min B."/>
            <person name="Choi I.G."/>
            <person name="Park H."/>
            <person name="Plett J.M."/>
            <person name="Magnuson J."/>
            <person name="Spatafora J.W."/>
            <person name="Nagy L.G."/>
            <person name="Henrissat B."/>
            <person name="Grigoriev I.V."/>
            <person name="Yang Z.L."/>
            <person name="Xu J."/>
            <person name="Martin F.M."/>
        </authorList>
    </citation>
    <scope>NUCLEOTIDE SEQUENCE</scope>
    <source>
        <strain evidence="6">KKN 215</strain>
    </source>
</reference>